<evidence type="ECO:0000313" key="9">
    <source>
        <dbReference type="EMBL" id="MCR1899731.1"/>
    </source>
</evidence>
<dbReference type="GO" id="GO:0006207">
    <property type="term" value="P:'de novo' pyrimidine nucleobase biosynthetic process"/>
    <property type="evidence" value="ECO:0007669"/>
    <property type="project" value="InterPro"/>
</dbReference>
<dbReference type="EMBL" id="JANKAS010000012">
    <property type="protein sequence ID" value="MCR1899731.1"/>
    <property type="molecule type" value="Genomic_DNA"/>
</dbReference>
<dbReference type="AlphaFoldDB" id="A0AAE3L051"/>
<dbReference type="SMART" id="SM00934">
    <property type="entry name" value="OMPdecase"/>
    <property type="match status" value="1"/>
</dbReference>
<dbReference type="NCBIfam" id="TIGR02127">
    <property type="entry name" value="pyrF_sub2"/>
    <property type="match status" value="1"/>
</dbReference>
<dbReference type="GO" id="GO:0004590">
    <property type="term" value="F:orotidine-5'-phosphate decarboxylase activity"/>
    <property type="evidence" value="ECO:0007669"/>
    <property type="project" value="UniProtKB-UniRule"/>
</dbReference>
<feature type="domain" description="Orotidine 5'-phosphate decarboxylase" evidence="8">
    <location>
        <begin position="16"/>
        <end position="270"/>
    </location>
</feature>
<accession>A0AAE3L051</accession>
<dbReference type="Pfam" id="PF00215">
    <property type="entry name" value="OMPdecase"/>
    <property type="match status" value="1"/>
</dbReference>
<keyword evidence="10" id="KW-1185">Reference proteome</keyword>
<dbReference type="InterPro" id="IPR011995">
    <property type="entry name" value="OMPdecase_type-2"/>
</dbReference>
<dbReference type="InterPro" id="IPR013785">
    <property type="entry name" value="Aldolase_TIM"/>
</dbReference>
<protein>
    <recommendedName>
        <fullName evidence="7">Orotidine 5'-phosphate decarboxylase</fullName>
        <ecNumber evidence="7">4.1.1.23</ecNumber>
    </recommendedName>
    <alternativeName>
        <fullName evidence="7">OMP decarboxylase</fullName>
        <shortName evidence="7">OMPDCase</shortName>
        <shortName evidence="7">OMPdecase</shortName>
    </alternativeName>
</protein>
<dbReference type="InterPro" id="IPR001754">
    <property type="entry name" value="OMPdeCOase_dom"/>
</dbReference>
<dbReference type="Gene3D" id="3.20.20.70">
    <property type="entry name" value="Aldolase class I"/>
    <property type="match status" value="1"/>
</dbReference>
<proteinExistence type="inferred from homology"/>
<evidence type="ECO:0000256" key="7">
    <source>
        <dbReference type="HAMAP-Rule" id="MF_01215"/>
    </source>
</evidence>
<evidence type="ECO:0000256" key="3">
    <source>
        <dbReference type="ARBA" id="ARBA00022793"/>
    </source>
</evidence>
<evidence type="ECO:0000256" key="6">
    <source>
        <dbReference type="ARBA" id="ARBA00049157"/>
    </source>
</evidence>
<dbReference type="SUPFAM" id="SSF51366">
    <property type="entry name" value="Ribulose-phoshate binding barrel"/>
    <property type="match status" value="1"/>
</dbReference>
<comment type="pathway">
    <text evidence="1 7">Pyrimidine metabolism; UMP biosynthesis via de novo pathway; UMP from orotate: step 2/2.</text>
</comment>
<keyword evidence="4 7" id="KW-0665">Pyrimidine biosynthesis</keyword>
<gene>
    <name evidence="7 9" type="primary">pyrF</name>
    <name evidence="9" type="ORF">NSA47_12160</name>
</gene>
<comment type="similarity">
    <text evidence="2 7">Belongs to the OMP decarboxylase family. Type 2 subfamily.</text>
</comment>
<dbReference type="EC" id="4.1.1.23" evidence="7"/>
<dbReference type="CDD" id="cd04725">
    <property type="entry name" value="OMP_decarboxylase_like"/>
    <property type="match status" value="1"/>
</dbReference>
<evidence type="ECO:0000256" key="4">
    <source>
        <dbReference type="ARBA" id="ARBA00022975"/>
    </source>
</evidence>
<organism evidence="9 10">
    <name type="scientific">Irregularibacter muris</name>
    <dbReference type="NCBI Taxonomy" id="1796619"/>
    <lineage>
        <taxon>Bacteria</taxon>
        <taxon>Bacillati</taxon>
        <taxon>Bacillota</taxon>
        <taxon>Clostridia</taxon>
        <taxon>Eubacteriales</taxon>
        <taxon>Eubacteriaceae</taxon>
        <taxon>Irregularibacter</taxon>
    </lineage>
</organism>
<evidence type="ECO:0000259" key="8">
    <source>
        <dbReference type="SMART" id="SM00934"/>
    </source>
</evidence>
<dbReference type="GO" id="GO:0044205">
    <property type="term" value="P:'de novo' UMP biosynthetic process"/>
    <property type="evidence" value="ECO:0007669"/>
    <property type="project" value="UniProtKB-UniRule"/>
</dbReference>
<dbReference type="RefSeq" id="WP_257532378.1">
    <property type="nucleotide sequence ID" value="NZ_JANKAS010000012.1"/>
</dbReference>
<evidence type="ECO:0000256" key="2">
    <source>
        <dbReference type="ARBA" id="ARBA00008847"/>
    </source>
</evidence>
<dbReference type="PANTHER" id="PTHR43375">
    <property type="entry name" value="OROTIDINE 5'-PHOSPHATE DECARBOXYLASE"/>
    <property type="match status" value="1"/>
</dbReference>
<evidence type="ECO:0000313" key="10">
    <source>
        <dbReference type="Proteomes" id="UP001205748"/>
    </source>
</evidence>
<evidence type="ECO:0000256" key="1">
    <source>
        <dbReference type="ARBA" id="ARBA00004861"/>
    </source>
</evidence>
<dbReference type="PANTHER" id="PTHR43375:SF1">
    <property type="entry name" value="OROTIDINE 5'-PHOSPHATE DECARBOXYLASE"/>
    <property type="match status" value="1"/>
</dbReference>
<dbReference type="HAMAP" id="MF_01215">
    <property type="entry name" value="OMPdecase_type2"/>
    <property type="match status" value="1"/>
</dbReference>
<evidence type="ECO:0000256" key="5">
    <source>
        <dbReference type="ARBA" id="ARBA00023239"/>
    </source>
</evidence>
<keyword evidence="5 7" id="KW-0456">Lyase</keyword>
<reference evidence="9" key="1">
    <citation type="submission" date="2022-07" db="EMBL/GenBank/DDBJ databases">
        <title>Enhanced cultured diversity of the mouse gut microbiota enables custom-made synthetic communities.</title>
        <authorList>
            <person name="Afrizal A."/>
        </authorList>
    </citation>
    <scope>NUCLEOTIDE SEQUENCE</scope>
    <source>
        <strain evidence="9">DSM 28593</strain>
    </source>
</reference>
<feature type="active site" description="Proton donor" evidence="7">
    <location>
        <position position="102"/>
    </location>
</feature>
<dbReference type="Proteomes" id="UP001205748">
    <property type="component" value="Unassembled WGS sequence"/>
</dbReference>
<sequence>MFMDKLIEKIMEKNNPIVVGLDPQTYLIPQCIIDQYSKEEEPMGEIFWQFNKAVIDAIGQRVPAVKLQIAFYEQWGIEGLKAYQKTIRYAEEKGLMVIGDIKRGDVFSTAQAYASAHLKGPFECHAVTVNPFMGRDSIEPFLSLCKSKEKGIFALVKTSNPSSGEIQNLVADHKPIYRHLAQRVEKWGQDTLGKYGYSAVGAVVAATYPKEAKELREEMPNTFFLVPGYGAQGGRAEDIIHSFDDRGLGAIVNSSRGILGAYMQHKGKEVTLEEFQQSVITATEKMKKELLQALKENNKYQVYTEEEHQKI</sequence>
<comment type="caution">
    <text evidence="9">The sequence shown here is derived from an EMBL/GenBank/DDBJ whole genome shotgun (WGS) entry which is preliminary data.</text>
</comment>
<dbReference type="InterPro" id="IPR011060">
    <property type="entry name" value="RibuloseP-bd_barrel"/>
</dbReference>
<keyword evidence="3 7" id="KW-0210">Decarboxylase</keyword>
<comment type="catalytic activity">
    <reaction evidence="6 7">
        <text>orotidine 5'-phosphate + H(+) = UMP + CO2</text>
        <dbReference type="Rhea" id="RHEA:11596"/>
        <dbReference type="ChEBI" id="CHEBI:15378"/>
        <dbReference type="ChEBI" id="CHEBI:16526"/>
        <dbReference type="ChEBI" id="CHEBI:57538"/>
        <dbReference type="ChEBI" id="CHEBI:57865"/>
        <dbReference type="EC" id="4.1.1.23"/>
    </reaction>
</comment>
<name>A0AAE3L051_9FIRM</name>